<evidence type="ECO:0000256" key="1">
    <source>
        <dbReference type="ARBA" id="ARBA00004141"/>
    </source>
</evidence>
<evidence type="ECO:0000256" key="4">
    <source>
        <dbReference type="ARBA" id="ARBA00023136"/>
    </source>
</evidence>
<dbReference type="GO" id="GO:0005216">
    <property type="term" value="F:monoatomic ion channel activity"/>
    <property type="evidence" value="ECO:0007669"/>
    <property type="project" value="InterPro"/>
</dbReference>
<dbReference type="GO" id="GO:0016020">
    <property type="term" value="C:membrane"/>
    <property type="evidence" value="ECO:0007669"/>
    <property type="project" value="UniProtKB-SubCell"/>
</dbReference>
<dbReference type="Gene3D" id="1.10.238.10">
    <property type="entry name" value="EF-hand"/>
    <property type="match status" value="1"/>
</dbReference>
<accession>A0A813G4J2</accession>
<feature type="region of interest" description="Disordered" evidence="6">
    <location>
        <begin position="452"/>
        <end position="530"/>
    </location>
</feature>
<evidence type="ECO:0000256" key="6">
    <source>
        <dbReference type="SAM" id="MobiDB-lite"/>
    </source>
</evidence>
<dbReference type="Gene3D" id="1.20.920.20">
    <property type="match status" value="1"/>
</dbReference>
<gene>
    <name evidence="9" type="ORF">PGLA1383_LOCUS37541</name>
</gene>
<comment type="subcellular location">
    <subcellularLocation>
        <location evidence="1">Membrane</location>
        <topology evidence="1">Multi-pass membrane protein</topology>
    </subcellularLocation>
</comment>
<feature type="compositionally biased region" description="Low complexity" evidence="6">
    <location>
        <begin position="509"/>
        <end position="523"/>
    </location>
</feature>
<feature type="transmembrane region" description="Helical" evidence="7">
    <location>
        <begin position="759"/>
        <end position="776"/>
    </location>
</feature>
<evidence type="ECO:0000256" key="3">
    <source>
        <dbReference type="ARBA" id="ARBA00022989"/>
    </source>
</evidence>
<evidence type="ECO:0000313" key="10">
    <source>
        <dbReference type="Proteomes" id="UP000654075"/>
    </source>
</evidence>
<feature type="transmembrane region" description="Helical" evidence="7">
    <location>
        <begin position="910"/>
        <end position="927"/>
    </location>
</feature>
<dbReference type="OMA" id="FCEPSAR"/>
<feature type="domain" description="EF-hand" evidence="8">
    <location>
        <begin position="1063"/>
        <end position="1098"/>
    </location>
</feature>
<dbReference type="InterPro" id="IPR027359">
    <property type="entry name" value="Volt_channel_dom_sf"/>
</dbReference>
<evidence type="ECO:0000313" key="9">
    <source>
        <dbReference type="EMBL" id="CAE8619967.1"/>
    </source>
</evidence>
<organism evidence="9 10">
    <name type="scientific">Polarella glacialis</name>
    <name type="common">Dinoflagellate</name>
    <dbReference type="NCBI Taxonomy" id="89957"/>
    <lineage>
        <taxon>Eukaryota</taxon>
        <taxon>Sar</taxon>
        <taxon>Alveolata</taxon>
        <taxon>Dinophyceae</taxon>
        <taxon>Suessiales</taxon>
        <taxon>Suessiaceae</taxon>
        <taxon>Polarella</taxon>
    </lineage>
</organism>
<sequence length="1146" mass="126492">MRQYRRRFIAALPALVELDRRPIASLERASSEAWVTGGHSAEVSVKMSFPEQDRPETSSTAKREVSAWALPGSECSICGCRHPPEKPRLRQKQTSAQDAADVIGGKLGQGEKISKWDLKEAGFERAEDDLTVGWRKMPDFLMNMSVAPKKPPLKIATVPEAGELAAAKEACATVSLKGRQLSLELLDKRGVATALSRRQRELQLAAASLSEEETGVEQHLRESKAVEQLRGLSKAELGEVKAAGRSMAAPAAMRALLEAVYHVLTVQPGRPFKRIDQREWLKVQRIIQADDLVDRVLDFSPERLLDSAQLMRHLASLTDFPAASSAVPVASAATQPARGSLKRVHALGSGGTLNGPGYTAFHSWIAEVSTACRRLRDLRRRRSDLQLEIDEASLEAEELAGPCRELAHQLLQAQSELQAAQVRLEELEHNPSREMAATLRFLARAASKHNVSSGETPTKLIGNRLGAKTPKTPVGSPVAHLLPPAAETASPKSSPLAQSPCEAQPMLLGRASGRSSKAESSSSNLQVAADEQVQAAPDLSSLALAQGARGDDLSDLRAALRAELRLAAAETQETLRGILRAELQGLLQELLQDKGGQSFHGEKTEGAGVVAELNLAPAVSAETGLPPPLILTRAVSAEPGLTLPRRNTELHLARQNSPELHMTRQHSLGSRSLDDSEVVRPEPWRRHPRKAQGQSQVMSPKRKPGMAVATDPRQVPLLEEEKLLRPSRQYGNSSVRLPRLGVLSLEGETWVTELVESALFSYFIAAMILFNAVIIGQQTDYMARYQTTRAPAGFEVFETVFCFIFTTEISLRIYVHRASFFLGPERRWNLFDVILVAMQFLEQLMGFLVSRDAGFSHSQLSEYTDATGTLRVLRIFRLLRILRLLRIVHLSGELQAIIVAITMGMRSFCWTVALMLLLTYLVGVFFTQCVTDHKVTQMPKELNNSLEEYYGTLDATMLALFQAISGGKEWRDMLSPVMDEISVWLAVPFCMYIAFVLFSMMNILTGIFVDKSMQSGQEEKRKMLLQEIQAVFDDGHSSEISWPDFQAQLQNPHLQELFAALDVDEQDAHELFHVLDTTQRGVIEAEDFVNGCLRLDGPAKAVDLAAFTEEHRRLSRYLLAQSDFMNKSLQSIARSVGVPVLTRATS</sequence>
<keyword evidence="3 7" id="KW-1133">Transmembrane helix</keyword>
<dbReference type="InterPro" id="IPR005821">
    <property type="entry name" value="Ion_trans_dom"/>
</dbReference>
<dbReference type="Proteomes" id="UP000654075">
    <property type="component" value="Unassembled WGS sequence"/>
</dbReference>
<dbReference type="SUPFAM" id="SSF81324">
    <property type="entry name" value="Voltage-gated potassium channels"/>
    <property type="match status" value="1"/>
</dbReference>
<feature type="region of interest" description="Disordered" evidence="6">
    <location>
        <begin position="656"/>
        <end position="710"/>
    </location>
</feature>
<feature type="coiled-coil region" evidence="5">
    <location>
        <begin position="368"/>
        <end position="430"/>
    </location>
</feature>
<keyword evidence="4 7" id="KW-0472">Membrane</keyword>
<dbReference type="Pfam" id="PF00520">
    <property type="entry name" value="Ion_trans"/>
    <property type="match status" value="1"/>
</dbReference>
<name>A0A813G4J2_POLGL</name>
<dbReference type="GO" id="GO:0005509">
    <property type="term" value="F:calcium ion binding"/>
    <property type="evidence" value="ECO:0007669"/>
    <property type="project" value="InterPro"/>
</dbReference>
<evidence type="ECO:0000256" key="5">
    <source>
        <dbReference type="SAM" id="Coils"/>
    </source>
</evidence>
<keyword evidence="10" id="KW-1185">Reference proteome</keyword>
<dbReference type="OrthoDB" id="1904536at2759"/>
<dbReference type="InterPro" id="IPR011992">
    <property type="entry name" value="EF-hand-dom_pair"/>
</dbReference>
<proteinExistence type="predicted"/>
<feature type="compositionally biased region" description="Basic and acidic residues" evidence="6">
    <location>
        <begin position="672"/>
        <end position="685"/>
    </location>
</feature>
<evidence type="ECO:0000256" key="7">
    <source>
        <dbReference type="SAM" id="Phobius"/>
    </source>
</evidence>
<evidence type="ECO:0000259" key="8">
    <source>
        <dbReference type="PROSITE" id="PS50222"/>
    </source>
</evidence>
<dbReference type="InterPro" id="IPR002048">
    <property type="entry name" value="EF_hand_dom"/>
</dbReference>
<feature type="transmembrane region" description="Helical" evidence="7">
    <location>
        <begin position="985"/>
        <end position="1009"/>
    </location>
</feature>
<dbReference type="Gene3D" id="1.10.287.70">
    <property type="match status" value="1"/>
</dbReference>
<dbReference type="SUPFAM" id="SSF47473">
    <property type="entry name" value="EF-hand"/>
    <property type="match status" value="1"/>
</dbReference>
<comment type="caution">
    <text evidence="9">The sequence shown here is derived from an EMBL/GenBank/DDBJ whole genome shotgun (WGS) entry which is preliminary data.</text>
</comment>
<keyword evidence="2 7" id="KW-0812">Transmembrane</keyword>
<dbReference type="PANTHER" id="PTHR46726">
    <property type="entry name" value="TWO PORE CHANNEL 3"/>
    <property type="match status" value="1"/>
</dbReference>
<dbReference type="EMBL" id="CAJNNV010027266">
    <property type="protein sequence ID" value="CAE8619967.1"/>
    <property type="molecule type" value="Genomic_DNA"/>
</dbReference>
<dbReference type="Gene3D" id="1.20.120.350">
    <property type="entry name" value="Voltage-gated potassium channels. Chain C"/>
    <property type="match status" value="1"/>
</dbReference>
<protein>
    <recommendedName>
        <fullName evidence="8">EF-hand domain-containing protein</fullName>
    </recommendedName>
</protein>
<reference evidence="9" key="1">
    <citation type="submission" date="2021-02" db="EMBL/GenBank/DDBJ databases">
        <authorList>
            <person name="Dougan E. K."/>
            <person name="Rhodes N."/>
            <person name="Thang M."/>
            <person name="Chan C."/>
        </authorList>
    </citation>
    <scope>NUCLEOTIDE SEQUENCE</scope>
</reference>
<dbReference type="PANTHER" id="PTHR46726:SF1">
    <property type="entry name" value="TWO-PORE CALCIUM CHANNEL 3"/>
    <property type="match status" value="1"/>
</dbReference>
<dbReference type="AlphaFoldDB" id="A0A813G4J2"/>
<evidence type="ECO:0000256" key="2">
    <source>
        <dbReference type="ARBA" id="ARBA00022692"/>
    </source>
</evidence>
<dbReference type="PROSITE" id="PS50222">
    <property type="entry name" value="EF_HAND_2"/>
    <property type="match status" value="1"/>
</dbReference>
<keyword evidence="5" id="KW-0175">Coiled coil</keyword>